<protein>
    <submittedName>
        <fullName evidence="7">Rhomboid family intramembrane serine protease</fullName>
    </submittedName>
</protein>
<dbReference type="EMBL" id="CP031968">
    <property type="protein sequence ID" value="AXT48099.1"/>
    <property type="molecule type" value="Genomic_DNA"/>
</dbReference>
<dbReference type="InterPro" id="IPR022764">
    <property type="entry name" value="Peptidase_S54_rhomboid_dom"/>
</dbReference>
<evidence type="ECO:0000256" key="5">
    <source>
        <dbReference type="SAM" id="Phobius"/>
    </source>
</evidence>
<evidence type="ECO:0000256" key="3">
    <source>
        <dbReference type="ARBA" id="ARBA00022989"/>
    </source>
</evidence>
<evidence type="ECO:0000256" key="2">
    <source>
        <dbReference type="ARBA" id="ARBA00022692"/>
    </source>
</evidence>
<feature type="transmembrane region" description="Helical" evidence="5">
    <location>
        <begin position="137"/>
        <end position="156"/>
    </location>
</feature>
<dbReference type="Pfam" id="PF01694">
    <property type="entry name" value="Rhomboid"/>
    <property type="match status" value="1"/>
</dbReference>
<dbReference type="GO" id="GO:0006508">
    <property type="term" value="P:proteolysis"/>
    <property type="evidence" value="ECO:0007669"/>
    <property type="project" value="UniProtKB-KW"/>
</dbReference>
<evidence type="ECO:0000259" key="6">
    <source>
        <dbReference type="Pfam" id="PF01694"/>
    </source>
</evidence>
<evidence type="ECO:0000313" key="7">
    <source>
        <dbReference type="EMBL" id="AXT48099.1"/>
    </source>
</evidence>
<name>A0AAD0W980_9NEIS</name>
<dbReference type="SUPFAM" id="SSF144091">
    <property type="entry name" value="Rhomboid-like"/>
    <property type="match status" value="1"/>
</dbReference>
<keyword evidence="7" id="KW-0645">Protease</keyword>
<feature type="transmembrane region" description="Helical" evidence="5">
    <location>
        <begin position="21"/>
        <end position="44"/>
    </location>
</feature>
<accession>A0AAD0W980</accession>
<dbReference type="GO" id="GO:0004252">
    <property type="term" value="F:serine-type endopeptidase activity"/>
    <property type="evidence" value="ECO:0007669"/>
    <property type="project" value="InterPro"/>
</dbReference>
<keyword evidence="3 5" id="KW-1133">Transmembrane helix</keyword>
<feature type="transmembrane region" description="Helical" evidence="5">
    <location>
        <begin position="64"/>
        <end position="81"/>
    </location>
</feature>
<feature type="domain" description="Peptidase S54 rhomboid" evidence="6">
    <location>
        <begin position="50"/>
        <end position="180"/>
    </location>
</feature>
<feature type="transmembrane region" description="Helical" evidence="5">
    <location>
        <begin position="113"/>
        <end position="130"/>
    </location>
</feature>
<dbReference type="InterPro" id="IPR035952">
    <property type="entry name" value="Rhomboid-like_sf"/>
</dbReference>
<dbReference type="KEGG" id="crz:D1345_18885"/>
<keyword evidence="8" id="KW-1185">Reference proteome</keyword>
<keyword evidence="7" id="KW-0378">Hydrolase</keyword>
<evidence type="ECO:0000256" key="1">
    <source>
        <dbReference type="ARBA" id="ARBA00004141"/>
    </source>
</evidence>
<dbReference type="GO" id="GO:0016020">
    <property type="term" value="C:membrane"/>
    <property type="evidence" value="ECO:0007669"/>
    <property type="project" value="UniProtKB-SubCell"/>
</dbReference>
<dbReference type="Proteomes" id="UP000259465">
    <property type="component" value="Chromosome"/>
</dbReference>
<organism evidence="7 8">
    <name type="scientific">Chromobacterium rhizoryzae</name>
    <dbReference type="NCBI Taxonomy" id="1778675"/>
    <lineage>
        <taxon>Bacteria</taxon>
        <taxon>Pseudomonadati</taxon>
        <taxon>Pseudomonadota</taxon>
        <taxon>Betaproteobacteria</taxon>
        <taxon>Neisseriales</taxon>
        <taxon>Chromobacteriaceae</taxon>
        <taxon>Chromobacterium</taxon>
    </lineage>
</organism>
<dbReference type="Gene3D" id="1.20.1540.10">
    <property type="entry name" value="Rhomboid-like"/>
    <property type="match status" value="1"/>
</dbReference>
<proteinExistence type="predicted"/>
<feature type="transmembrane region" description="Helical" evidence="5">
    <location>
        <begin position="88"/>
        <end position="107"/>
    </location>
</feature>
<gene>
    <name evidence="7" type="ORF">D1345_18885</name>
</gene>
<sequence length="202" mass="21527">MRSDGAVAPQALKTLAGRLQLGLCLVVLLPLAAPWGAGALAWRFEPWNAEEWWRALSGGWVHADARHACLNSAALAVLACLGQGRASLLLGLALAAPPLIAVMQWLWPTPQAFVGASGLVYCWWAALALTQPRWRGLWLAALLARLVWQSLFPGNWSGGEPVLTSAHWSGAVLGMLAACGWLRRAQLLTTRGTLGATAHISS</sequence>
<feature type="transmembrane region" description="Helical" evidence="5">
    <location>
        <begin position="162"/>
        <end position="182"/>
    </location>
</feature>
<comment type="subcellular location">
    <subcellularLocation>
        <location evidence="1">Membrane</location>
        <topology evidence="1">Multi-pass membrane protein</topology>
    </subcellularLocation>
</comment>
<evidence type="ECO:0000313" key="8">
    <source>
        <dbReference type="Proteomes" id="UP000259465"/>
    </source>
</evidence>
<evidence type="ECO:0000256" key="4">
    <source>
        <dbReference type="ARBA" id="ARBA00023136"/>
    </source>
</evidence>
<keyword evidence="2 5" id="KW-0812">Transmembrane</keyword>
<keyword evidence="4 5" id="KW-0472">Membrane</keyword>
<reference evidence="7 8" key="1">
    <citation type="submission" date="2018-08" db="EMBL/GenBank/DDBJ databases">
        <title>Complete genome sequence of JP2-74.</title>
        <authorList>
            <person name="Wu L."/>
        </authorList>
    </citation>
    <scope>NUCLEOTIDE SEQUENCE [LARGE SCALE GENOMIC DNA]</scope>
    <source>
        <strain evidence="7 8">JP2-74</strain>
    </source>
</reference>
<dbReference type="AlphaFoldDB" id="A0AAD0W980"/>